<reference evidence="1" key="1">
    <citation type="submission" date="2014-09" db="EMBL/GenBank/DDBJ databases">
        <authorList>
            <person name="Magalhaes I.L.F."/>
            <person name="Oliveira U."/>
            <person name="Santos F.R."/>
            <person name="Vidigal T.H.D.A."/>
            <person name="Brescovit A.D."/>
            <person name="Santos A.J."/>
        </authorList>
    </citation>
    <scope>NUCLEOTIDE SEQUENCE</scope>
    <source>
        <tissue evidence="1">Shoot tissue taken approximately 20 cm above the soil surface</tissue>
    </source>
</reference>
<reference evidence="1" key="2">
    <citation type="journal article" date="2015" name="Data Brief">
        <title>Shoot transcriptome of the giant reed, Arundo donax.</title>
        <authorList>
            <person name="Barrero R.A."/>
            <person name="Guerrero F.D."/>
            <person name="Moolhuijzen P."/>
            <person name="Goolsby J.A."/>
            <person name="Tidwell J."/>
            <person name="Bellgard S.E."/>
            <person name="Bellgard M.I."/>
        </authorList>
    </citation>
    <scope>NUCLEOTIDE SEQUENCE</scope>
    <source>
        <tissue evidence="1">Shoot tissue taken approximately 20 cm above the soil surface</tissue>
    </source>
</reference>
<organism evidence="1">
    <name type="scientific">Arundo donax</name>
    <name type="common">Giant reed</name>
    <name type="synonym">Donax arundinaceus</name>
    <dbReference type="NCBI Taxonomy" id="35708"/>
    <lineage>
        <taxon>Eukaryota</taxon>
        <taxon>Viridiplantae</taxon>
        <taxon>Streptophyta</taxon>
        <taxon>Embryophyta</taxon>
        <taxon>Tracheophyta</taxon>
        <taxon>Spermatophyta</taxon>
        <taxon>Magnoliopsida</taxon>
        <taxon>Liliopsida</taxon>
        <taxon>Poales</taxon>
        <taxon>Poaceae</taxon>
        <taxon>PACMAD clade</taxon>
        <taxon>Arundinoideae</taxon>
        <taxon>Arundineae</taxon>
        <taxon>Arundo</taxon>
    </lineage>
</organism>
<proteinExistence type="predicted"/>
<evidence type="ECO:0000313" key="1">
    <source>
        <dbReference type="EMBL" id="JAE16547.1"/>
    </source>
</evidence>
<accession>A0A0A9FW90</accession>
<name>A0A0A9FW90_ARUDO</name>
<dbReference type="EMBL" id="GBRH01181349">
    <property type="protein sequence ID" value="JAE16547.1"/>
    <property type="molecule type" value="Transcribed_RNA"/>
</dbReference>
<dbReference type="AlphaFoldDB" id="A0A0A9FW90"/>
<protein>
    <submittedName>
        <fullName evidence="1">Uncharacterized protein</fullName>
    </submittedName>
</protein>
<sequence>MQVWNICMQHVVKAACLVLYTIDLLWMRSCLLFMCMSYKWSLLPRVRGWESL</sequence>